<gene>
    <name evidence="1" type="ORF">NA57DRAFT_60500</name>
</gene>
<dbReference type="SUPFAM" id="SSF52047">
    <property type="entry name" value="RNI-like"/>
    <property type="match status" value="1"/>
</dbReference>
<accession>A0A9P4I9Z3</accession>
<name>A0A9P4I9Z3_9PEZI</name>
<evidence type="ECO:0000313" key="1">
    <source>
        <dbReference type="EMBL" id="KAF2094456.1"/>
    </source>
</evidence>
<reference evidence="1" key="1">
    <citation type="journal article" date="2020" name="Stud. Mycol.">
        <title>101 Dothideomycetes genomes: a test case for predicting lifestyles and emergence of pathogens.</title>
        <authorList>
            <person name="Haridas S."/>
            <person name="Albert R."/>
            <person name="Binder M."/>
            <person name="Bloem J."/>
            <person name="Labutti K."/>
            <person name="Salamov A."/>
            <person name="Andreopoulos B."/>
            <person name="Baker S."/>
            <person name="Barry K."/>
            <person name="Bills G."/>
            <person name="Bluhm B."/>
            <person name="Cannon C."/>
            <person name="Castanera R."/>
            <person name="Culley D."/>
            <person name="Daum C."/>
            <person name="Ezra D."/>
            <person name="Gonzalez J."/>
            <person name="Henrissat B."/>
            <person name="Kuo A."/>
            <person name="Liang C."/>
            <person name="Lipzen A."/>
            <person name="Lutzoni F."/>
            <person name="Magnuson J."/>
            <person name="Mondo S."/>
            <person name="Nolan M."/>
            <person name="Ohm R."/>
            <person name="Pangilinan J."/>
            <person name="Park H.-J."/>
            <person name="Ramirez L."/>
            <person name="Alfaro M."/>
            <person name="Sun H."/>
            <person name="Tritt A."/>
            <person name="Yoshinaga Y."/>
            <person name="Zwiers L.-H."/>
            <person name="Turgeon B."/>
            <person name="Goodwin S."/>
            <person name="Spatafora J."/>
            <person name="Crous P."/>
            <person name="Grigoriev I."/>
        </authorList>
    </citation>
    <scope>NUCLEOTIDE SEQUENCE</scope>
    <source>
        <strain evidence="1">CBS 133067</strain>
    </source>
</reference>
<protein>
    <submittedName>
        <fullName evidence="1">Uncharacterized protein</fullName>
    </submittedName>
</protein>
<organism evidence="1 2">
    <name type="scientific">Rhizodiscina lignyota</name>
    <dbReference type="NCBI Taxonomy" id="1504668"/>
    <lineage>
        <taxon>Eukaryota</taxon>
        <taxon>Fungi</taxon>
        <taxon>Dikarya</taxon>
        <taxon>Ascomycota</taxon>
        <taxon>Pezizomycotina</taxon>
        <taxon>Dothideomycetes</taxon>
        <taxon>Pleosporomycetidae</taxon>
        <taxon>Aulographales</taxon>
        <taxon>Rhizodiscinaceae</taxon>
        <taxon>Rhizodiscina</taxon>
    </lineage>
</organism>
<sequence>MATQTPATNHNKEASFLEQLPTELLQEIAIEAWRPSERFKGRMPTGPDELAVGDCSRLTALRLCCKTICCKIEPLFVSLFKFPWLSATTQNLSHLQKISLHPRYRLAVEEITDFTTLKEVDEDKYRHYKRKVREELEAGRPDSAIARICRLFLREQPNDVLKDLSYLERSGLSTAMLTLAFRDLPNLQALHILQSVSPLQFRRFTTKYGRPSLSHTVSTYLAAAGLAGKELRRLRVGFGELEEWSIRSGVAVQNLPKPYFSQYSKMEHLEILLSTQDNFHRGMLRKHARFMFSLNLMALLGPDDWIHYTAEFLSAMPGLNTLKLGFDDWIYTKTIFSKVADVHLPSLTILCLHGLEMQTEDFIRFICRQPALEHLELCNCNFTGESWKAVLETLHQFSSLQFLRIYQVAENGLRTSFPETGDVIAESDSDFPDVAEHELDPYPYRITVWPSEAKRVRLAQFIDDYTLTILSAQSDEEDYYVWLVVMNVKRRILYSWAGELIETEGPF</sequence>
<proteinExistence type="predicted"/>
<keyword evidence="2" id="KW-1185">Reference proteome</keyword>
<comment type="caution">
    <text evidence="1">The sequence shown here is derived from an EMBL/GenBank/DDBJ whole genome shotgun (WGS) entry which is preliminary data.</text>
</comment>
<dbReference type="InterPro" id="IPR032675">
    <property type="entry name" value="LRR_dom_sf"/>
</dbReference>
<dbReference type="EMBL" id="ML978134">
    <property type="protein sequence ID" value="KAF2094456.1"/>
    <property type="molecule type" value="Genomic_DNA"/>
</dbReference>
<dbReference type="AlphaFoldDB" id="A0A9P4I9Z3"/>
<evidence type="ECO:0000313" key="2">
    <source>
        <dbReference type="Proteomes" id="UP000799772"/>
    </source>
</evidence>
<dbReference type="OrthoDB" id="5422579at2759"/>
<dbReference type="Gene3D" id="3.80.10.10">
    <property type="entry name" value="Ribonuclease Inhibitor"/>
    <property type="match status" value="1"/>
</dbReference>
<dbReference type="Proteomes" id="UP000799772">
    <property type="component" value="Unassembled WGS sequence"/>
</dbReference>